<feature type="region of interest" description="Disordered" evidence="3">
    <location>
        <begin position="524"/>
        <end position="549"/>
    </location>
</feature>
<evidence type="ECO:0000313" key="4">
    <source>
        <dbReference type="EMBL" id="JAT18643.1"/>
    </source>
</evidence>
<dbReference type="InterPro" id="IPR019183">
    <property type="entry name" value="NAA25_NatB_aux_su"/>
</dbReference>
<comment type="similarity">
    <text evidence="1">Belongs to the MDM20/NAA25 family.</text>
</comment>
<dbReference type="AlphaFoldDB" id="A0A1B6L4I6"/>
<dbReference type="EMBL" id="GEBQ01021334">
    <property type="protein sequence ID" value="JAT18643.1"/>
    <property type="molecule type" value="Transcribed_RNA"/>
</dbReference>
<dbReference type="Pfam" id="PF09797">
    <property type="entry name" value="NatB_MDM20"/>
    <property type="match status" value="1"/>
</dbReference>
<sequence>LQDKGMDPEMYFGYFNDLLLVYFNNFGSKTCCLSDLRPYLSRLSESQVTTFLDEVWKFIELEDGQLPTSKEQMLRYISNLQITRHLGFHEKLNAKAKIQLVDCLLRYYIHGAQFNGSSLLPTDIRHNDPFVVLIVEILNDIWLETHDWCYLKNAIVILEHALEKSPSNHQFKLLLLKLYNTLGVTAASQKVYDLLDVKHVQLDSIGYLQCWPLISTGQYLLASHLCEITLKFFTSNYKDSADHLTLLYKFGSFLKINEFIEFRERLNNSLHYSAVTVERMLLEIFLSSSHQSTLQLIEQMDVEPENEGIKFNSLEDNRDLDLCWTSDPDARQLSKDLVKNSFEHDIDLLKLRSLILRVLCGVAELTNNDIVQNGKEENDEAKAREPYNTLENLFKQLSSLSNSISEKNYNKIPKNVINAPTDSRLFYLLEIPYLQSLSALVSALMSIYKCDQARIENISDHEGNPVAKLSQAISLLSTECKSIDHTQMGLRCRILNLLTLLVEMVSAACLICGVCVEIVKPRTSGKKGKKKKDSASSVHAKKSGSERESDQFKNVQNVLALTNSALQDLDTCVSFIEDKWREPLNSENDISNLMGMLSLEDVSLSNVSKVEKTILDSYQLSLSEIHNTLRVKTKYLLELQL</sequence>
<evidence type="ECO:0000256" key="3">
    <source>
        <dbReference type="SAM" id="MobiDB-lite"/>
    </source>
</evidence>
<reference evidence="4" key="1">
    <citation type="submission" date="2015-11" db="EMBL/GenBank/DDBJ databases">
        <title>De novo transcriptome assembly of four potential Pierce s Disease insect vectors from Arizona vineyards.</title>
        <authorList>
            <person name="Tassone E.E."/>
        </authorList>
    </citation>
    <scope>NUCLEOTIDE SEQUENCE</scope>
</reference>
<keyword evidence="2" id="KW-0802">TPR repeat</keyword>
<dbReference type="GO" id="GO:0031416">
    <property type="term" value="C:NatB complex"/>
    <property type="evidence" value="ECO:0007669"/>
    <property type="project" value="TreeGrafter"/>
</dbReference>
<feature type="non-terminal residue" evidence="4">
    <location>
        <position position="1"/>
    </location>
</feature>
<dbReference type="PANTHER" id="PTHR22767">
    <property type="entry name" value="N-TERMINAL ACETYLTRANSFERASE-RELATED"/>
    <property type="match status" value="1"/>
</dbReference>
<accession>A0A1B6L4I6</accession>
<organism evidence="4">
    <name type="scientific">Graphocephala atropunctata</name>
    <dbReference type="NCBI Taxonomy" id="36148"/>
    <lineage>
        <taxon>Eukaryota</taxon>
        <taxon>Metazoa</taxon>
        <taxon>Ecdysozoa</taxon>
        <taxon>Arthropoda</taxon>
        <taxon>Hexapoda</taxon>
        <taxon>Insecta</taxon>
        <taxon>Pterygota</taxon>
        <taxon>Neoptera</taxon>
        <taxon>Paraneoptera</taxon>
        <taxon>Hemiptera</taxon>
        <taxon>Auchenorrhyncha</taxon>
        <taxon>Membracoidea</taxon>
        <taxon>Cicadellidae</taxon>
        <taxon>Cicadellinae</taxon>
        <taxon>Cicadellini</taxon>
        <taxon>Graphocephala</taxon>
    </lineage>
</organism>
<evidence type="ECO:0000256" key="1">
    <source>
        <dbReference type="ARBA" id="ARBA00006298"/>
    </source>
</evidence>
<name>A0A1B6L4I6_9HEMI</name>
<dbReference type="PANTHER" id="PTHR22767:SF3">
    <property type="entry name" value="N-ALPHA-ACETYLTRANSFERASE 25, NATB AUXILIARY SUBUNIT"/>
    <property type="match status" value="1"/>
</dbReference>
<evidence type="ECO:0000256" key="2">
    <source>
        <dbReference type="ARBA" id="ARBA00022803"/>
    </source>
</evidence>
<protein>
    <submittedName>
        <fullName evidence="4">Uncharacterized protein</fullName>
    </submittedName>
</protein>
<proteinExistence type="inferred from homology"/>
<gene>
    <name evidence="4" type="ORF">g.46217</name>
</gene>